<dbReference type="PIRSF" id="PIRSF005992">
    <property type="entry name" value="Clathrin_mu"/>
    <property type="match status" value="1"/>
</dbReference>
<evidence type="ECO:0000256" key="3">
    <source>
        <dbReference type="ARBA" id="ARBA00022927"/>
    </source>
</evidence>
<dbReference type="InterPro" id="IPR050431">
    <property type="entry name" value="Adaptor_comp_med_subunit"/>
</dbReference>
<feature type="compositionally biased region" description="Basic and acidic residues" evidence="6">
    <location>
        <begin position="481"/>
        <end position="490"/>
    </location>
</feature>
<reference evidence="8 9" key="1">
    <citation type="submission" date="2023-08" db="EMBL/GenBank/DDBJ databases">
        <authorList>
            <person name="Palmer J.M."/>
        </authorList>
    </citation>
    <scope>NUCLEOTIDE SEQUENCE [LARGE SCALE GENOMIC DNA]</scope>
    <source>
        <strain evidence="8 9">TWF481</strain>
    </source>
</reference>
<dbReference type="Pfam" id="PF00928">
    <property type="entry name" value="Adap_comp_sub"/>
    <property type="match status" value="1"/>
</dbReference>
<accession>A0AAV9WEC3</accession>
<evidence type="ECO:0000256" key="4">
    <source>
        <dbReference type="ARBA" id="ARBA00023136"/>
    </source>
</evidence>
<keyword evidence="2 5" id="KW-0813">Transport</keyword>
<dbReference type="InterPro" id="IPR011012">
    <property type="entry name" value="Longin-like_dom_sf"/>
</dbReference>
<evidence type="ECO:0000256" key="6">
    <source>
        <dbReference type="SAM" id="MobiDB-lite"/>
    </source>
</evidence>
<dbReference type="InterPro" id="IPR036168">
    <property type="entry name" value="AP2_Mu_C_sf"/>
</dbReference>
<keyword evidence="9" id="KW-1185">Reference proteome</keyword>
<feature type="compositionally biased region" description="Polar residues" evidence="6">
    <location>
        <begin position="451"/>
        <end position="462"/>
    </location>
</feature>
<sequence length="556" mass="59791">MAGAIEALYIYDSQNAVILQHNWRHRPTASAQEYITSYLSHPTPRPPLIHLSNLSPPTLLFSIVHNNLTFLSPATSEVEPLLILEFLHRIAEVLEDYFTPPLIPSKIEGNYDIVAELLGEMCDDGLPFNTEPNGLRDVVLPPSIMKTLLASVTLPTGSLDPFRSTPSTISTIPWRRANVKHTSNEMYLDLLETLHCTVAPSGRPISARVSGTMLFTAKISGIPDMLLLLRTPTPRGGGGVTLEAPVFHPCVRLSKWNSQPGHLSFVPPDGKFVLASYEVNMLPDFSPSISSPQPFHLPLSVTTTTLKGPNSTEFEVKLTIPNSSPYSASQNSSASSQGTGSSAFARIAAQSAGSSIPSQFLHGASAGNSAGSSNNPVMENVAVHIPLPPHVRTLINTRASKGDFIHDTEKNQIHWRLPNTAIIPGQTYTFKAEVVVKSTYEDDGDGEDGEQSSGAKLSNYDNNYDAGTPKAVNSGATTPSAKEKEKEKKSPPSAQIIAAMPRSVLLDFTIRGALLSGLKVDSLNIVGGKGLPESVKPYKGVKYISRAGDGSVEVRC</sequence>
<dbReference type="GO" id="GO:0030131">
    <property type="term" value="C:clathrin adaptor complex"/>
    <property type="evidence" value="ECO:0007669"/>
    <property type="project" value="UniProtKB-UniRule"/>
</dbReference>
<keyword evidence="4" id="KW-0472">Membrane</keyword>
<dbReference type="AlphaFoldDB" id="A0AAV9WEC3"/>
<dbReference type="PANTHER" id="PTHR10529">
    <property type="entry name" value="AP COMPLEX SUBUNIT MU"/>
    <property type="match status" value="1"/>
</dbReference>
<dbReference type="GO" id="GO:0006886">
    <property type="term" value="P:intracellular protein transport"/>
    <property type="evidence" value="ECO:0007669"/>
    <property type="project" value="UniProtKB-UniRule"/>
</dbReference>
<feature type="domain" description="MHD" evidence="7">
    <location>
        <begin position="183"/>
        <end position="555"/>
    </location>
</feature>
<keyword evidence="3 5" id="KW-0653">Protein transport</keyword>
<dbReference type="EMBL" id="JAVHJL010000003">
    <property type="protein sequence ID" value="KAK6507191.1"/>
    <property type="molecule type" value="Genomic_DNA"/>
</dbReference>
<dbReference type="InterPro" id="IPR001392">
    <property type="entry name" value="Clathrin_mu"/>
</dbReference>
<dbReference type="PRINTS" id="PR00314">
    <property type="entry name" value="CLATHRINADPT"/>
</dbReference>
<feature type="region of interest" description="Disordered" evidence="6">
    <location>
        <begin position="440"/>
        <end position="495"/>
    </location>
</feature>
<organism evidence="8 9">
    <name type="scientific">Arthrobotrys musiformis</name>
    <dbReference type="NCBI Taxonomy" id="47236"/>
    <lineage>
        <taxon>Eukaryota</taxon>
        <taxon>Fungi</taxon>
        <taxon>Dikarya</taxon>
        <taxon>Ascomycota</taxon>
        <taxon>Pezizomycotina</taxon>
        <taxon>Orbiliomycetes</taxon>
        <taxon>Orbiliales</taxon>
        <taxon>Orbiliaceae</taxon>
        <taxon>Arthrobotrys</taxon>
    </lineage>
</organism>
<evidence type="ECO:0000256" key="1">
    <source>
        <dbReference type="ARBA" id="ARBA00004308"/>
    </source>
</evidence>
<evidence type="ECO:0000256" key="5">
    <source>
        <dbReference type="PIRNR" id="PIRNR005992"/>
    </source>
</evidence>
<comment type="caution">
    <text evidence="8">The sequence shown here is derived from an EMBL/GenBank/DDBJ whole genome shotgun (WGS) entry which is preliminary data.</text>
</comment>
<dbReference type="InterPro" id="IPR028565">
    <property type="entry name" value="MHD"/>
</dbReference>
<dbReference type="PROSITE" id="PS51072">
    <property type="entry name" value="MHD"/>
    <property type="match status" value="1"/>
</dbReference>
<dbReference type="SUPFAM" id="SSF64356">
    <property type="entry name" value="SNARE-like"/>
    <property type="match status" value="1"/>
</dbReference>
<evidence type="ECO:0000313" key="9">
    <source>
        <dbReference type="Proteomes" id="UP001370758"/>
    </source>
</evidence>
<comment type="similarity">
    <text evidence="5">Belongs to the adaptor complexes medium subunit family.</text>
</comment>
<name>A0AAV9WEC3_9PEZI</name>
<proteinExistence type="inferred from homology"/>
<dbReference type="Proteomes" id="UP001370758">
    <property type="component" value="Unassembled WGS sequence"/>
</dbReference>
<dbReference type="GO" id="GO:0012505">
    <property type="term" value="C:endomembrane system"/>
    <property type="evidence" value="ECO:0007669"/>
    <property type="project" value="UniProtKB-SubCell"/>
</dbReference>
<evidence type="ECO:0000256" key="2">
    <source>
        <dbReference type="ARBA" id="ARBA00022448"/>
    </source>
</evidence>
<dbReference type="GO" id="GO:0016192">
    <property type="term" value="P:vesicle-mediated transport"/>
    <property type="evidence" value="ECO:0007669"/>
    <property type="project" value="InterPro"/>
</dbReference>
<evidence type="ECO:0000313" key="8">
    <source>
        <dbReference type="EMBL" id="KAK6507191.1"/>
    </source>
</evidence>
<dbReference type="SUPFAM" id="SSF49447">
    <property type="entry name" value="Second domain of Mu2 adaptin subunit (ap50) of ap2 adaptor"/>
    <property type="match status" value="1"/>
</dbReference>
<dbReference type="Gene3D" id="3.30.450.60">
    <property type="match status" value="1"/>
</dbReference>
<protein>
    <recommendedName>
        <fullName evidence="7">MHD domain-containing protein</fullName>
    </recommendedName>
</protein>
<dbReference type="Gene3D" id="2.60.40.1170">
    <property type="entry name" value="Mu homology domain, subdomain B"/>
    <property type="match status" value="2"/>
</dbReference>
<dbReference type="CDD" id="cd14837">
    <property type="entry name" value="AP3_Mu_N"/>
    <property type="match status" value="1"/>
</dbReference>
<gene>
    <name evidence="8" type="ORF">TWF481_005640</name>
</gene>
<feature type="compositionally biased region" description="Acidic residues" evidence="6">
    <location>
        <begin position="441"/>
        <end position="450"/>
    </location>
</feature>
<evidence type="ECO:0000259" key="7">
    <source>
        <dbReference type="PROSITE" id="PS51072"/>
    </source>
</evidence>
<comment type="subcellular location">
    <subcellularLocation>
        <location evidence="1">Endomembrane system</location>
    </subcellularLocation>
</comment>